<proteinExistence type="predicted"/>
<accession>A0ABW0AJW7</accession>
<organism evidence="2 3">
    <name type="scientific">Streptomyces amakusaensis</name>
    <dbReference type="NCBI Taxonomy" id="67271"/>
    <lineage>
        <taxon>Bacteria</taxon>
        <taxon>Bacillati</taxon>
        <taxon>Actinomycetota</taxon>
        <taxon>Actinomycetes</taxon>
        <taxon>Kitasatosporales</taxon>
        <taxon>Streptomycetaceae</taxon>
        <taxon>Streptomyces</taxon>
    </lineage>
</organism>
<comment type="caution">
    <text evidence="2">The sequence shown here is derived from an EMBL/GenBank/DDBJ whole genome shotgun (WGS) entry which is preliminary data.</text>
</comment>
<evidence type="ECO:0000313" key="3">
    <source>
        <dbReference type="Proteomes" id="UP001596160"/>
    </source>
</evidence>
<gene>
    <name evidence="2" type="ORF">ACFPRH_19865</name>
</gene>
<feature type="region of interest" description="Disordered" evidence="1">
    <location>
        <begin position="33"/>
        <end position="70"/>
    </location>
</feature>
<evidence type="ECO:0000313" key="2">
    <source>
        <dbReference type="EMBL" id="MFC5153993.1"/>
    </source>
</evidence>
<protein>
    <submittedName>
        <fullName evidence="2">Uncharacterized protein</fullName>
    </submittedName>
</protein>
<dbReference type="RefSeq" id="WP_344478779.1">
    <property type="nucleotide sequence ID" value="NZ_BAAASB010000010.1"/>
</dbReference>
<sequence>MAIVEARLVAARRRQKAADTARTRTAQHLLTARLEQLREQPPPRPSRWPCRGRTGWPTSPPAPWMTTPEQ</sequence>
<dbReference type="EMBL" id="JBHSKP010000012">
    <property type="protein sequence ID" value="MFC5153993.1"/>
    <property type="molecule type" value="Genomic_DNA"/>
</dbReference>
<keyword evidence="3" id="KW-1185">Reference proteome</keyword>
<name>A0ABW0AJW7_9ACTN</name>
<evidence type="ECO:0000256" key="1">
    <source>
        <dbReference type="SAM" id="MobiDB-lite"/>
    </source>
</evidence>
<dbReference type="Proteomes" id="UP001596160">
    <property type="component" value="Unassembled WGS sequence"/>
</dbReference>
<reference evidence="3" key="1">
    <citation type="journal article" date="2019" name="Int. J. Syst. Evol. Microbiol.">
        <title>The Global Catalogue of Microorganisms (GCM) 10K type strain sequencing project: providing services to taxonomists for standard genome sequencing and annotation.</title>
        <authorList>
            <consortium name="The Broad Institute Genomics Platform"/>
            <consortium name="The Broad Institute Genome Sequencing Center for Infectious Disease"/>
            <person name="Wu L."/>
            <person name="Ma J."/>
        </authorList>
    </citation>
    <scope>NUCLEOTIDE SEQUENCE [LARGE SCALE GENOMIC DNA]</scope>
    <source>
        <strain evidence="3">PCU 266</strain>
    </source>
</reference>